<dbReference type="InterPro" id="IPR013107">
    <property type="entry name" value="Acyl-CoA_DH_C"/>
</dbReference>
<feature type="domain" description="Acyl-CoA dehydrogenase/oxidase N-terminal" evidence="3">
    <location>
        <begin position="48"/>
        <end position="113"/>
    </location>
</feature>
<dbReference type="GO" id="GO:0050660">
    <property type="term" value="F:flavin adenine dinucleotide binding"/>
    <property type="evidence" value="ECO:0007669"/>
    <property type="project" value="InterPro"/>
</dbReference>
<evidence type="ECO:0000256" key="1">
    <source>
        <dbReference type="ARBA" id="ARBA00023002"/>
    </source>
</evidence>
<dbReference type="Proteomes" id="UP000190037">
    <property type="component" value="Unassembled WGS sequence"/>
</dbReference>
<reference evidence="5 6" key="1">
    <citation type="submission" date="2017-03" db="EMBL/GenBank/DDBJ databases">
        <title>Draft genome sequence of Streptomyces scabrisporus NF3, endophyte isolated from Amphipterygium adstringens.</title>
        <authorList>
            <person name="Vazquez M."/>
            <person name="Ceapa C.D."/>
            <person name="Rodriguez Luna D."/>
            <person name="Sanchez Esquivel S."/>
        </authorList>
    </citation>
    <scope>NUCLEOTIDE SEQUENCE [LARGE SCALE GENOMIC DNA]</scope>
    <source>
        <strain evidence="5 6">NF3</strain>
    </source>
</reference>
<feature type="region of interest" description="Disordered" evidence="2">
    <location>
        <begin position="1"/>
        <end position="27"/>
    </location>
</feature>
<evidence type="ECO:0000313" key="5">
    <source>
        <dbReference type="EMBL" id="OPC82524.1"/>
    </source>
</evidence>
<dbReference type="Pfam" id="PF02771">
    <property type="entry name" value="Acyl-CoA_dh_N"/>
    <property type="match status" value="1"/>
</dbReference>
<keyword evidence="1" id="KW-0560">Oxidoreductase</keyword>
<dbReference type="AlphaFoldDB" id="A0A1T3P0K6"/>
<gene>
    <name evidence="5" type="ORF">B4N89_17690</name>
</gene>
<accession>A0A1T3P0K6</accession>
<dbReference type="RefSeq" id="WP_078976789.1">
    <property type="nucleotide sequence ID" value="NZ_MWQN01000001.1"/>
</dbReference>
<dbReference type="GO" id="GO:0003995">
    <property type="term" value="F:acyl-CoA dehydrogenase activity"/>
    <property type="evidence" value="ECO:0007669"/>
    <property type="project" value="TreeGrafter"/>
</dbReference>
<dbReference type="InterPro" id="IPR036250">
    <property type="entry name" value="AcylCo_DH-like_C"/>
</dbReference>
<keyword evidence="6" id="KW-1185">Reference proteome</keyword>
<dbReference type="STRING" id="159449.B4N89_17690"/>
<dbReference type="InterPro" id="IPR037069">
    <property type="entry name" value="AcylCoA_DH/ox_N_sf"/>
</dbReference>
<evidence type="ECO:0000259" key="4">
    <source>
        <dbReference type="Pfam" id="PF08028"/>
    </source>
</evidence>
<dbReference type="Gene3D" id="1.20.140.10">
    <property type="entry name" value="Butyryl-CoA Dehydrogenase, subunit A, domain 3"/>
    <property type="match status" value="1"/>
</dbReference>
<dbReference type="SUPFAM" id="SSF47203">
    <property type="entry name" value="Acyl-CoA dehydrogenase C-terminal domain-like"/>
    <property type="match status" value="1"/>
</dbReference>
<organism evidence="5 6">
    <name type="scientific">Embleya scabrispora</name>
    <dbReference type="NCBI Taxonomy" id="159449"/>
    <lineage>
        <taxon>Bacteria</taxon>
        <taxon>Bacillati</taxon>
        <taxon>Actinomycetota</taxon>
        <taxon>Actinomycetes</taxon>
        <taxon>Kitasatosporales</taxon>
        <taxon>Streptomycetaceae</taxon>
        <taxon>Embleya</taxon>
    </lineage>
</organism>
<dbReference type="EMBL" id="MWQN01000001">
    <property type="protein sequence ID" value="OPC82524.1"/>
    <property type="molecule type" value="Genomic_DNA"/>
</dbReference>
<dbReference type="PIRSF" id="PIRSF016578">
    <property type="entry name" value="HsaA"/>
    <property type="match status" value="1"/>
</dbReference>
<evidence type="ECO:0000259" key="3">
    <source>
        <dbReference type="Pfam" id="PF02771"/>
    </source>
</evidence>
<sequence length="421" mass="45310">MSRTIDPTGVDGGSVDGRPGGGRPVCGRPVDGAAILANARAVAPVLREEADANERGRRLTPRAVDALRSTGVFRMPMPRAWGGPEVDIRTQTRIVEELSAADGAAGWCAMIGSDGGYYSSALDDAVGRKLYPDLDAVTAGWIVPAGRLHRVEGGYRLTGRWQFGSGCTHADVIIGGAIVYEDGAPAHTDDGRPETRVALLRAERFEILDTWYTTGLAGSGSHDYRIDDVFVPAEQTFRFRDLRERRREGVLYAWPGMFFANLPGVPLGIARAALEAAEDLLADKIAVPEMRPAREDPRVRTGVAQAHAMVGAARSHLYDVLGELWSALEQGAEPSLRLRAALVGGYMHTIRTCRDAAGVLSDAVGSASIYRGCPIERHLRDLTTISQHLMGQPKILEMAGAMWLGVERALTRNPLAAEGLI</sequence>
<evidence type="ECO:0008006" key="7">
    <source>
        <dbReference type="Google" id="ProtNLM"/>
    </source>
</evidence>
<dbReference type="PANTHER" id="PTHR43884">
    <property type="entry name" value="ACYL-COA DEHYDROGENASE"/>
    <property type="match status" value="1"/>
</dbReference>
<dbReference type="InterPro" id="IPR009100">
    <property type="entry name" value="AcylCoA_DH/oxidase_NM_dom_sf"/>
</dbReference>
<dbReference type="Pfam" id="PF08028">
    <property type="entry name" value="Acyl-CoA_dh_2"/>
    <property type="match status" value="1"/>
</dbReference>
<protein>
    <recommendedName>
        <fullName evidence="7">Acyl-CoA dehydrogenase</fullName>
    </recommendedName>
</protein>
<dbReference type="InterPro" id="IPR046373">
    <property type="entry name" value="Acyl-CoA_Oxase/DH_mid-dom_sf"/>
</dbReference>
<evidence type="ECO:0000256" key="2">
    <source>
        <dbReference type="SAM" id="MobiDB-lite"/>
    </source>
</evidence>
<feature type="domain" description="Acyl-CoA dehydrogenase C-terminal" evidence="4">
    <location>
        <begin position="266"/>
        <end position="391"/>
    </location>
</feature>
<dbReference type="PANTHER" id="PTHR43884:SF25">
    <property type="entry name" value="ACYL-COA DEHYDROGENASE YDBM-RELATED"/>
    <property type="match status" value="1"/>
</dbReference>
<feature type="compositionally biased region" description="Gly residues" evidence="2">
    <location>
        <begin position="10"/>
        <end position="24"/>
    </location>
</feature>
<comment type="caution">
    <text evidence="5">The sequence shown here is derived from an EMBL/GenBank/DDBJ whole genome shotgun (WGS) entry which is preliminary data.</text>
</comment>
<proteinExistence type="predicted"/>
<dbReference type="OrthoDB" id="3404950at2"/>
<name>A0A1T3P0K6_9ACTN</name>
<dbReference type="Gene3D" id="2.40.110.10">
    <property type="entry name" value="Butyryl-CoA Dehydrogenase, subunit A, domain 2"/>
    <property type="match status" value="1"/>
</dbReference>
<dbReference type="Gene3D" id="1.10.540.10">
    <property type="entry name" value="Acyl-CoA dehydrogenase/oxidase, N-terminal domain"/>
    <property type="match status" value="1"/>
</dbReference>
<dbReference type="InterPro" id="IPR013786">
    <property type="entry name" value="AcylCoA_DH/ox_N"/>
</dbReference>
<evidence type="ECO:0000313" key="6">
    <source>
        <dbReference type="Proteomes" id="UP000190037"/>
    </source>
</evidence>
<dbReference type="SUPFAM" id="SSF56645">
    <property type="entry name" value="Acyl-CoA dehydrogenase NM domain-like"/>
    <property type="match status" value="1"/>
</dbReference>